<dbReference type="EMBL" id="JAATIS010001241">
    <property type="protein sequence ID" value="KAG2466768.1"/>
    <property type="molecule type" value="Genomic_DNA"/>
</dbReference>
<dbReference type="Pfam" id="PF01369">
    <property type="entry name" value="Sec7"/>
    <property type="match status" value="1"/>
</dbReference>
<dbReference type="InterPro" id="IPR035999">
    <property type="entry name" value="Sec7_dom_sf"/>
</dbReference>
<dbReference type="Gene3D" id="1.10.1000.11">
    <property type="entry name" value="Arf Nucleotide-binding Site Opener,domain 2"/>
    <property type="match status" value="1"/>
</dbReference>
<dbReference type="PANTHER" id="PTHR10663:SF376">
    <property type="entry name" value="PH AND SEC7 DOMAIN-CONTAINING PROTEIN"/>
    <property type="match status" value="1"/>
</dbReference>
<sequence length="195" mass="21259">MEPQKNIWAEGIHRSPSDPEVQMSCVAESTEALPGQELYKGLVETQRGSRTELGGRSGGEICVLIIVILLVYGGGDAFGHCLKEEKIIEDILGGFTLCQHLSVGLKEATATSSVLQHKNIGKKMTCQEFITNLDGFNDGQDFPRDLLKSPASAAIRLGSFLIRDFMLTHSCTASVISSFDLNFFPPKNSLSVLKR</sequence>
<dbReference type="PANTHER" id="PTHR10663">
    <property type="entry name" value="GUANYL-NUCLEOTIDE EXCHANGE FACTOR"/>
    <property type="match status" value="1"/>
</dbReference>
<feature type="non-terminal residue" evidence="2">
    <location>
        <position position="1"/>
    </location>
</feature>
<organism evidence="2 3">
    <name type="scientific">Polypterus senegalus</name>
    <name type="common">Senegal bichir</name>
    <dbReference type="NCBI Taxonomy" id="55291"/>
    <lineage>
        <taxon>Eukaryota</taxon>
        <taxon>Metazoa</taxon>
        <taxon>Chordata</taxon>
        <taxon>Craniata</taxon>
        <taxon>Vertebrata</taxon>
        <taxon>Euteleostomi</taxon>
        <taxon>Actinopterygii</taxon>
        <taxon>Polypteriformes</taxon>
        <taxon>Polypteridae</taxon>
        <taxon>Polypterus</taxon>
    </lineage>
</organism>
<evidence type="ECO:0000259" key="1">
    <source>
        <dbReference type="Pfam" id="PF01369"/>
    </source>
</evidence>
<dbReference type="SUPFAM" id="SSF48425">
    <property type="entry name" value="Sec7 domain"/>
    <property type="match status" value="1"/>
</dbReference>
<protein>
    <submittedName>
        <fullName evidence="2">PSD3 protein</fullName>
    </submittedName>
</protein>
<gene>
    <name evidence="2" type="primary">Psd3_1</name>
    <name evidence="2" type="ORF">GTO96_0020537</name>
</gene>
<dbReference type="GO" id="GO:0032012">
    <property type="term" value="P:regulation of ARF protein signal transduction"/>
    <property type="evidence" value="ECO:0007669"/>
    <property type="project" value="InterPro"/>
</dbReference>
<name>A0A8X8BQL1_POLSE</name>
<keyword evidence="3" id="KW-1185">Reference proteome</keyword>
<reference evidence="2 3" key="1">
    <citation type="journal article" date="2021" name="Cell">
        <title>Tracing the genetic footprints of vertebrate landing in non-teleost ray-finned fishes.</title>
        <authorList>
            <person name="Bi X."/>
            <person name="Wang K."/>
            <person name="Yang L."/>
            <person name="Pan H."/>
            <person name="Jiang H."/>
            <person name="Wei Q."/>
            <person name="Fang M."/>
            <person name="Yu H."/>
            <person name="Zhu C."/>
            <person name="Cai Y."/>
            <person name="He Y."/>
            <person name="Gan X."/>
            <person name="Zeng H."/>
            <person name="Yu D."/>
            <person name="Zhu Y."/>
            <person name="Jiang H."/>
            <person name="Qiu Q."/>
            <person name="Yang H."/>
            <person name="Zhang Y.E."/>
            <person name="Wang W."/>
            <person name="Zhu M."/>
            <person name="He S."/>
            <person name="Zhang G."/>
        </authorList>
    </citation>
    <scope>NUCLEOTIDE SEQUENCE [LARGE SCALE GENOMIC DNA]</scope>
    <source>
        <strain evidence="2">Bchr_013</strain>
    </source>
</reference>
<dbReference type="InterPro" id="IPR000904">
    <property type="entry name" value="Sec7_dom"/>
</dbReference>
<accession>A0A8X8BQL1</accession>
<dbReference type="Proteomes" id="UP000886611">
    <property type="component" value="Unassembled WGS sequence"/>
</dbReference>
<comment type="caution">
    <text evidence="2">The sequence shown here is derived from an EMBL/GenBank/DDBJ whole genome shotgun (WGS) entry which is preliminary data.</text>
</comment>
<dbReference type="AlphaFoldDB" id="A0A8X8BQL1"/>
<dbReference type="InterPro" id="IPR023394">
    <property type="entry name" value="Sec7_C_sf"/>
</dbReference>
<evidence type="ECO:0000313" key="2">
    <source>
        <dbReference type="EMBL" id="KAG2466768.1"/>
    </source>
</evidence>
<feature type="domain" description="SEC7" evidence="1">
    <location>
        <begin position="116"/>
        <end position="148"/>
    </location>
</feature>
<proteinExistence type="predicted"/>
<dbReference type="GO" id="GO:0005085">
    <property type="term" value="F:guanyl-nucleotide exchange factor activity"/>
    <property type="evidence" value="ECO:0007669"/>
    <property type="project" value="InterPro"/>
</dbReference>
<feature type="non-terminal residue" evidence="2">
    <location>
        <position position="195"/>
    </location>
</feature>
<evidence type="ECO:0000313" key="3">
    <source>
        <dbReference type="Proteomes" id="UP000886611"/>
    </source>
</evidence>